<dbReference type="EMBL" id="RQHU01000014">
    <property type="protein sequence ID" value="TGN13448.1"/>
    <property type="molecule type" value="Genomic_DNA"/>
</dbReference>
<dbReference type="AlphaFoldDB" id="A0A6H3NR01"/>
<dbReference type="RefSeq" id="WP_135771158.1">
    <property type="nucleotide sequence ID" value="NZ_RQHU01000014.1"/>
</dbReference>
<keyword evidence="2" id="KW-1185">Reference proteome</keyword>
<dbReference type="Proteomes" id="UP000297649">
    <property type="component" value="Unassembled WGS sequence"/>
</dbReference>
<evidence type="ECO:0000313" key="1">
    <source>
        <dbReference type="EMBL" id="TGN13448.1"/>
    </source>
</evidence>
<comment type="caution">
    <text evidence="1">The sequence shown here is derived from an EMBL/GenBank/DDBJ whole genome shotgun (WGS) entry which is preliminary data.</text>
</comment>
<protein>
    <submittedName>
        <fullName evidence="1">Uncharacterized protein</fullName>
    </submittedName>
</protein>
<proteinExistence type="predicted"/>
<reference evidence="1" key="1">
    <citation type="journal article" date="2019" name="PLoS Negl. Trop. Dis.">
        <title>Revisiting the worldwide diversity of Leptospira species in the environment.</title>
        <authorList>
            <person name="Vincent A.T."/>
            <person name="Schiettekatte O."/>
            <person name="Bourhy P."/>
            <person name="Veyrier F.J."/>
            <person name="Picardeau M."/>
        </authorList>
    </citation>
    <scope>NUCLEOTIDE SEQUENCE [LARGE SCALE GENOMIC DNA]</scope>
    <source>
        <strain evidence="1">201601109</strain>
    </source>
</reference>
<gene>
    <name evidence="1" type="ORF">EHR08_11325</name>
</gene>
<accession>A0A6H3NR01</accession>
<name>A0A6H3NR01_9LEPT</name>
<evidence type="ECO:0000313" key="2">
    <source>
        <dbReference type="Proteomes" id="UP000297649"/>
    </source>
</evidence>
<sequence>MPIVTVPVTTSTRKKTIYNSNQRVNAKTIGNIPGLEDDLVLYPKSIAMIIRELFDVLPTDKQFFNGNVESFDTTEIVTKEGAYLVGDDIYYLEALTLAPTAAGFWGFFEIELEAIDSDPASLQFFDVSTNTVSQQVVNTRKSYNIKVYENYNTTASFPTLTPGRIKWIEFKKDAAFGNIIEVKKLLNSVVLPKDKSGTVALLEDQTFIGLNDTPVSYSGQNGKYPRVNSSEDGIEFAKLPGLITGGLMFNNATTPPSLSSGFYGINGKLIEKPTDVALTLTDTIAQARQTFESFSQYLILMNSVGVVKYCLYGESQVASGTISSISGTGTTKTINFATGTLTSGSNKILVITGNNGVNGIFKIASNPTSSSATFESVSSVIGGSSGTWTVYERISTLHGVGSNTAITNNTDVLKYTPSYGENGWATGIVSFDHSKNGFYLNIPGLTEFRVIGNFRTNGSSQVISDLVSHKNGRNKNDNDFKIHTDNGLGGTNTTVQRFSTIAKAFGCDYVVINDNSANGASCEIKRSGYFSGSHTGGNNSTNAFLAISINANGYLSTTPISIPPEFLIGGLTHQTSAYHGSMFSTRAVYSGDILRPQTNARGNYNPAITSFDGSLIL</sequence>
<organism evidence="1 2">
    <name type="scientific">Leptospira bandrabouensis</name>
    <dbReference type="NCBI Taxonomy" id="2484903"/>
    <lineage>
        <taxon>Bacteria</taxon>
        <taxon>Pseudomonadati</taxon>
        <taxon>Spirochaetota</taxon>
        <taxon>Spirochaetia</taxon>
        <taxon>Leptospirales</taxon>
        <taxon>Leptospiraceae</taxon>
        <taxon>Leptospira</taxon>
    </lineage>
</organism>